<dbReference type="RefSeq" id="XP_056543447.1">
    <property type="nucleotide sequence ID" value="XM_056687892.1"/>
</dbReference>
<reference evidence="2" key="2">
    <citation type="journal article" date="2023" name="IMA Fungus">
        <title>Comparative genomic study of the Penicillium genus elucidates a diverse pangenome and 15 lateral gene transfer events.</title>
        <authorList>
            <person name="Petersen C."/>
            <person name="Sorensen T."/>
            <person name="Nielsen M.R."/>
            <person name="Sondergaard T.E."/>
            <person name="Sorensen J.L."/>
            <person name="Fitzpatrick D.A."/>
            <person name="Frisvad J.C."/>
            <person name="Nielsen K.L."/>
        </authorList>
    </citation>
    <scope>NUCLEOTIDE SEQUENCE</scope>
    <source>
        <strain evidence="2">IBT 26290</strain>
    </source>
</reference>
<reference evidence="2" key="1">
    <citation type="submission" date="2022-11" db="EMBL/GenBank/DDBJ databases">
        <authorList>
            <person name="Petersen C."/>
        </authorList>
    </citation>
    <scope>NUCLEOTIDE SEQUENCE</scope>
    <source>
        <strain evidence="2">IBT 26290</strain>
    </source>
</reference>
<comment type="caution">
    <text evidence="2">The sequence shown here is derived from an EMBL/GenBank/DDBJ whole genome shotgun (WGS) entry which is preliminary data.</text>
</comment>
<dbReference type="PANTHER" id="PTHR42040:SF1">
    <property type="entry name" value="INNER KINETOCHORE SUBUNIT FTA4"/>
    <property type="match status" value="1"/>
</dbReference>
<proteinExistence type="predicted"/>
<name>A0A9W9I359_9EURO</name>
<dbReference type="GeneID" id="81427068"/>
<evidence type="ECO:0000313" key="3">
    <source>
        <dbReference type="Proteomes" id="UP001149163"/>
    </source>
</evidence>
<organism evidence="2 3">
    <name type="scientific">Penicillium canariense</name>
    <dbReference type="NCBI Taxonomy" id="189055"/>
    <lineage>
        <taxon>Eukaryota</taxon>
        <taxon>Fungi</taxon>
        <taxon>Dikarya</taxon>
        <taxon>Ascomycota</taxon>
        <taxon>Pezizomycotina</taxon>
        <taxon>Eurotiomycetes</taxon>
        <taxon>Eurotiomycetidae</taxon>
        <taxon>Eurotiales</taxon>
        <taxon>Aspergillaceae</taxon>
        <taxon>Penicillium</taxon>
    </lineage>
</organism>
<dbReference type="Pfam" id="PF13093">
    <property type="entry name" value="FTA4"/>
    <property type="match status" value="1"/>
</dbReference>
<dbReference type="InterPro" id="IPR025207">
    <property type="entry name" value="Sim4_Fta4"/>
</dbReference>
<dbReference type="EMBL" id="JAPQKN010000003">
    <property type="protein sequence ID" value="KAJ5166986.1"/>
    <property type="molecule type" value="Genomic_DNA"/>
</dbReference>
<evidence type="ECO:0008006" key="4">
    <source>
        <dbReference type="Google" id="ProtNLM"/>
    </source>
</evidence>
<keyword evidence="3" id="KW-1185">Reference proteome</keyword>
<gene>
    <name evidence="2" type="ORF">N7482_005767</name>
</gene>
<accession>A0A9W9I359</accession>
<dbReference type="AlphaFoldDB" id="A0A9W9I359"/>
<sequence>MDSTRTITELKSAFIWSQVRILSESLELPEDWKNYAVETQEDDLAEKIIEDVLHKVNQAAKQHNRVVYSSQAIHHVAHQIASLYWSSVNQETRSRASFANGVEKTADLSRHMNITQLPLDIESQGASEDENTRYQLLRERLATLDQQRQQRQRRLDQLRHLQRLLGPFQEPQKDIQPNLVTRDGELVRELDKMRMLAARVGGRISQQKKGRSNTQATQDYLLPGSDQRLEALLDTEL</sequence>
<dbReference type="OrthoDB" id="21214at2759"/>
<keyword evidence="1" id="KW-0175">Coiled coil</keyword>
<evidence type="ECO:0000313" key="2">
    <source>
        <dbReference type="EMBL" id="KAJ5166986.1"/>
    </source>
</evidence>
<dbReference type="PANTHER" id="PTHR42040">
    <property type="entry name" value="INNER KINETOCHORE SUBUNIT FTA4"/>
    <property type="match status" value="1"/>
</dbReference>
<protein>
    <recommendedName>
        <fullName evidence="4">Kinetochore Sim4 complex subunit Fta4</fullName>
    </recommendedName>
</protein>
<feature type="coiled-coil region" evidence="1">
    <location>
        <begin position="127"/>
        <end position="164"/>
    </location>
</feature>
<evidence type="ECO:0000256" key="1">
    <source>
        <dbReference type="SAM" id="Coils"/>
    </source>
</evidence>
<dbReference type="Proteomes" id="UP001149163">
    <property type="component" value="Unassembled WGS sequence"/>
</dbReference>
<dbReference type="GO" id="GO:0031511">
    <property type="term" value="C:Mis6-Sim4 complex"/>
    <property type="evidence" value="ECO:0007669"/>
    <property type="project" value="InterPro"/>
</dbReference>